<reference evidence="1" key="1">
    <citation type="journal article" date="2021" name="Mol. Ecol. Resour.">
        <title>Apolygus lucorum genome provides insights into omnivorousness and mesophyll feeding.</title>
        <authorList>
            <person name="Liu Y."/>
            <person name="Liu H."/>
            <person name="Wang H."/>
            <person name="Huang T."/>
            <person name="Liu B."/>
            <person name="Yang B."/>
            <person name="Yin L."/>
            <person name="Li B."/>
            <person name="Zhang Y."/>
            <person name="Zhang S."/>
            <person name="Jiang F."/>
            <person name="Zhang X."/>
            <person name="Ren Y."/>
            <person name="Wang B."/>
            <person name="Wang S."/>
            <person name="Lu Y."/>
            <person name="Wu K."/>
            <person name="Fan W."/>
            <person name="Wang G."/>
        </authorList>
    </citation>
    <scope>NUCLEOTIDE SEQUENCE</scope>
    <source>
        <strain evidence="1">12Hb</strain>
    </source>
</reference>
<dbReference type="OrthoDB" id="6615737at2759"/>
<gene>
    <name evidence="1" type="ORF">GE061_000843</name>
</gene>
<evidence type="ECO:0000313" key="2">
    <source>
        <dbReference type="Proteomes" id="UP000466442"/>
    </source>
</evidence>
<protein>
    <submittedName>
        <fullName evidence="1">Uncharacterized protein</fullName>
    </submittedName>
</protein>
<organism evidence="1 2">
    <name type="scientific">Apolygus lucorum</name>
    <name type="common">Small green plant bug</name>
    <name type="synonym">Lygocoris lucorum</name>
    <dbReference type="NCBI Taxonomy" id="248454"/>
    <lineage>
        <taxon>Eukaryota</taxon>
        <taxon>Metazoa</taxon>
        <taxon>Ecdysozoa</taxon>
        <taxon>Arthropoda</taxon>
        <taxon>Hexapoda</taxon>
        <taxon>Insecta</taxon>
        <taxon>Pterygota</taxon>
        <taxon>Neoptera</taxon>
        <taxon>Paraneoptera</taxon>
        <taxon>Hemiptera</taxon>
        <taxon>Heteroptera</taxon>
        <taxon>Panheteroptera</taxon>
        <taxon>Cimicomorpha</taxon>
        <taxon>Miridae</taxon>
        <taxon>Mirini</taxon>
        <taxon>Apolygus</taxon>
    </lineage>
</organism>
<comment type="caution">
    <text evidence="1">The sequence shown here is derived from an EMBL/GenBank/DDBJ whole genome shotgun (WGS) entry which is preliminary data.</text>
</comment>
<evidence type="ECO:0000313" key="1">
    <source>
        <dbReference type="EMBL" id="KAF6216501.1"/>
    </source>
</evidence>
<keyword evidence="2" id="KW-1185">Reference proteome</keyword>
<dbReference type="Proteomes" id="UP000466442">
    <property type="component" value="Linkage Group LG1"/>
</dbReference>
<proteinExistence type="predicted"/>
<dbReference type="EMBL" id="WIXP02000001">
    <property type="protein sequence ID" value="KAF6216501.1"/>
    <property type="molecule type" value="Genomic_DNA"/>
</dbReference>
<name>A0A6A4KC02_APOLU</name>
<dbReference type="AlphaFoldDB" id="A0A6A4KC02"/>
<accession>A0A6A4KC02</accession>
<sequence>MRKTDLFDIIAAHTPAEKMKRYIRDRNTTVDLSIKRLQELTHEAMNSVIHSHWKSFNDHIVKLEHEFWTNEGVQEEASLDG</sequence>